<dbReference type="Gene3D" id="1.20.1280.290">
    <property type="match status" value="2"/>
</dbReference>
<dbReference type="GO" id="GO:0005886">
    <property type="term" value="C:plasma membrane"/>
    <property type="evidence" value="ECO:0007669"/>
    <property type="project" value="UniProtKB-SubCell"/>
</dbReference>
<dbReference type="EMBL" id="CADEBC010000483">
    <property type="protein sequence ID" value="CAB3234522.1"/>
    <property type="molecule type" value="Genomic_DNA"/>
</dbReference>
<dbReference type="OrthoDB" id="409725at2759"/>
<comment type="subcellular location">
    <subcellularLocation>
        <location evidence="1">Cell membrane</location>
        <topology evidence="1">Multi-pass membrane protein</topology>
    </subcellularLocation>
    <subcellularLocation>
        <location evidence="2">Golgi apparatus membrane</location>
        <topology evidence="2">Multi-pass membrane protein</topology>
    </subcellularLocation>
</comment>
<accession>A0A8S0ZMU7</accession>
<evidence type="ECO:0000256" key="10">
    <source>
        <dbReference type="ARBA" id="ARBA00023034"/>
    </source>
</evidence>
<dbReference type="GO" id="GO:0051119">
    <property type="term" value="F:sugar transmembrane transporter activity"/>
    <property type="evidence" value="ECO:0007669"/>
    <property type="project" value="InterPro"/>
</dbReference>
<dbReference type="PANTHER" id="PTHR10791">
    <property type="entry name" value="RAG1-ACTIVATING PROTEIN 1"/>
    <property type="match status" value="1"/>
</dbReference>
<feature type="transmembrane region" description="Helical" evidence="13">
    <location>
        <begin position="41"/>
        <end position="62"/>
    </location>
</feature>
<evidence type="ECO:0000256" key="8">
    <source>
        <dbReference type="ARBA" id="ARBA00022737"/>
    </source>
</evidence>
<dbReference type="FunFam" id="1.20.1280.290:FF:000010">
    <property type="entry name" value="Sugar transporter SWEET"/>
    <property type="match status" value="1"/>
</dbReference>
<comment type="caution">
    <text evidence="13">Lacks conserved residue(s) required for the propagation of feature annotation.</text>
</comment>
<organism evidence="14 15">
    <name type="scientific">Arctia plantaginis</name>
    <name type="common">Wood tiger moth</name>
    <name type="synonym">Phalaena plantaginis</name>
    <dbReference type="NCBI Taxonomy" id="874455"/>
    <lineage>
        <taxon>Eukaryota</taxon>
        <taxon>Metazoa</taxon>
        <taxon>Ecdysozoa</taxon>
        <taxon>Arthropoda</taxon>
        <taxon>Hexapoda</taxon>
        <taxon>Insecta</taxon>
        <taxon>Pterygota</taxon>
        <taxon>Neoptera</taxon>
        <taxon>Endopterygota</taxon>
        <taxon>Lepidoptera</taxon>
        <taxon>Glossata</taxon>
        <taxon>Ditrysia</taxon>
        <taxon>Noctuoidea</taxon>
        <taxon>Erebidae</taxon>
        <taxon>Arctiinae</taxon>
        <taxon>Arctia</taxon>
    </lineage>
</organism>
<gene>
    <name evidence="14" type="ORF">APLA_LOCUS5602</name>
</gene>
<evidence type="ECO:0000313" key="15">
    <source>
        <dbReference type="Proteomes" id="UP000494106"/>
    </source>
</evidence>
<feature type="transmembrane region" description="Helical" evidence="13">
    <location>
        <begin position="127"/>
        <end position="146"/>
    </location>
</feature>
<keyword evidence="6 13" id="KW-0762">Sugar transport</keyword>
<dbReference type="InterPro" id="IPR004316">
    <property type="entry name" value="SWEET_rpt"/>
</dbReference>
<comment type="function">
    <text evidence="12">Mediates both low-affinity uptake and efflux of sugar across the membrane.</text>
</comment>
<evidence type="ECO:0000256" key="5">
    <source>
        <dbReference type="ARBA" id="ARBA00022475"/>
    </source>
</evidence>
<protein>
    <recommendedName>
        <fullName evidence="13">Sugar transporter SWEET</fullName>
    </recommendedName>
</protein>
<evidence type="ECO:0000256" key="13">
    <source>
        <dbReference type="RuleBase" id="RU910715"/>
    </source>
</evidence>
<evidence type="ECO:0000256" key="6">
    <source>
        <dbReference type="ARBA" id="ARBA00022597"/>
    </source>
</evidence>
<dbReference type="InterPro" id="IPR047664">
    <property type="entry name" value="SWEET"/>
</dbReference>
<keyword evidence="8" id="KW-0677">Repeat</keyword>
<dbReference type="GO" id="GO:0000139">
    <property type="term" value="C:Golgi membrane"/>
    <property type="evidence" value="ECO:0007669"/>
    <property type="project" value="UniProtKB-SubCell"/>
</dbReference>
<comment type="similarity">
    <text evidence="3 13">Belongs to the SWEET sugar transporter family.</text>
</comment>
<dbReference type="FunFam" id="1.20.1280.290:FF:000004">
    <property type="entry name" value="Sugar transporter SWEET"/>
    <property type="match status" value="1"/>
</dbReference>
<keyword evidence="7 13" id="KW-0812">Transmembrane</keyword>
<evidence type="ECO:0000256" key="12">
    <source>
        <dbReference type="ARBA" id="ARBA00055578"/>
    </source>
</evidence>
<comment type="function">
    <text evidence="13">Mediates sugar transport across membranes.</text>
</comment>
<sequence length="221" mass="24879">MHISDYKDLVSTLAVITTVLQFLSGVPVCKKYVNNKTTAEASPLPFICGILSCFLWLLYGLVKKDNVILLVNMIGITLMIAYTIVFYIYSFKKSMVLKLLLLTFLCMTIMIVYVNMEEDYDLLRGRLGIMACFFTLITIVAPMSKLLHVCRVKSTECLPYPMILMSFFVSALWGLYGLIIEDDYLLRPNFVGTILAMSQLSLFVIYPNKASSPISAKSVIA</sequence>
<feature type="transmembrane region" description="Helical" evidence="13">
    <location>
        <begin position="95"/>
        <end position="115"/>
    </location>
</feature>
<reference evidence="14 15" key="1">
    <citation type="submission" date="2020-04" db="EMBL/GenBank/DDBJ databases">
        <authorList>
            <person name="Wallbank WR R."/>
            <person name="Pardo Diaz C."/>
            <person name="Kozak K."/>
            <person name="Martin S."/>
            <person name="Jiggins C."/>
            <person name="Moest M."/>
            <person name="Warren A I."/>
            <person name="Byers J.R.P. K."/>
            <person name="Montejo-Kovacevich G."/>
            <person name="Yen C E."/>
        </authorList>
    </citation>
    <scope>NUCLEOTIDE SEQUENCE [LARGE SCALE GENOMIC DNA]</scope>
</reference>
<keyword evidence="9 13" id="KW-1133">Transmembrane helix</keyword>
<dbReference type="Pfam" id="PF03083">
    <property type="entry name" value="MtN3_slv"/>
    <property type="match status" value="2"/>
</dbReference>
<keyword evidence="4 13" id="KW-0813">Transport</keyword>
<evidence type="ECO:0000256" key="11">
    <source>
        <dbReference type="ARBA" id="ARBA00023136"/>
    </source>
</evidence>
<evidence type="ECO:0000256" key="1">
    <source>
        <dbReference type="ARBA" id="ARBA00004651"/>
    </source>
</evidence>
<evidence type="ECO:0000256" key="9">
    <source>
        <dbReference type="ARBA" id="ARBA00022989"/>
    </source>
</evidence>
<proteinExistence type="inferred from homology"/>
<comment type="caution">
    <text evidence="14">The sequence shown here is derived from an EMBL/GenBank/DDBJ whole genome shotgun (WGS) entry which is preliminary data.</text>
</comment>
<name>A0A8S0ZMU7_ARCPL</name>
<feature type="transmembrane region" description="Helical" evidence="13">
    <location>
        <begin position="158"/>
        <end position="178"/>
    </location>
</feature>
<dbReference type="Proteomes" id="UP000494106">
    <property type="component" value="Unassembled WGS sequence"/>
</dbReference>
<dbReference type="PANTHER" id="PTHR10791:SF112">
    <property type="entry name" value="SUGAR TRANSPORTER SWEET1"/>
    <property type="match status" value="1"/>
</dbReference>
<feature type="transmembrane region" description="Helical" evidence="13">
    <location>
        <begin position="190"/>
        <end position="207"/>
    </location>
</feature>
<evidence type="ECO:0000256" key="7">
    <source>
        <dbReference type="ARBA" id="ARBA00022692"/>
    </source>
</evidence>
<keyword evidence="11 13" id="KW-0472">Membrane</keyword>
<keyword evidence="5" id="KW-1003">Cell membrane</keyword>
<evidence type="ECO:0000256" key="2">
    <source>
        <dbReference type="ARBA" id="ARBA00004653"/>
    </source>
</evidence>
<feature type="transmembrane region" description="Helical" evidence="13">
    <location>
        <begin position="69"/>
        <end position="89"/>
    </location>
</feature>
<evidence type="ECO:0000313" key="14">
    <source>
        <dbReference type="EMBL" id="CAB3234522.1"/>
    </source>
</evidence>
<keyword evidence="10" id="KW-0333">Golgi apparatus</keyword>
<evidence type="ECO:0000256" key="4">
    <source>
        <dbReference type="ARBA" id="ARBA00022448"/>
    </source>
</evidence>
<keyword evidence="15" id="KW-1185">Reference proteome</keyword>
<evidence type="ECO:0000256" key="3">
    <source>
        <dbReference type="ARBA" id="ARBA00007809"/>
    </source>
</evidence>
<dbReference type="AlphaFoldDB" id="A0A8S0ZMU7"/>